<keyword evidence="5" id="KW-0136">Cellulose degradation</keyword>
<evidence type="ECO:0000256" key="11">
    <source>
        <dbReference type="PROSITE-ProRule" id="PRU10055"/>
    </source>
</evidence>
<feature type="binding site" evidence="10">
    <location>
        <position position="167"/>
    </location>
    <ligand>
        <name>substrate</name>
    </ligand>
</feature>
<evidence type="ECO:0000256" key="6">
    <source>
        <dbReference type="ARBA" id="ARBA00023277"/>
    </source>
</evidence>
<dbReference type="Proteomes" id="UP000024942">
    <property type="component" value="Unassembled WGS sequence"/>
</dbReference>
<keyword evidence="6" id="KW-0119">Carbohydrate metabolism</keyword>
<dbReference type="PANTHER" id="PTHR10353:SF36">
    <property type="entry name" value="LP05116P"/>
    <property type="match status" value="1"/>
</dbReference>
<evidence type="ECO:0000256" key="3">
    <source>
        <dbReference type="ARBA" id="ARBA00012744"/>
    </source>
</evidence>
<dbReference type="NCBIfam" id="TIGR03356">
    <property type="entry name" value="BGL"/>
    <property type="match status" value="1"/>
</dbReference>
<dbReference type="InterPro" id="IPR001360">
    <property type="entry name" value="Glyco_hydro_1"/>
</dbReference>
<dbReference type="eggNOG" id="COG2723">
    <property type="taxonomic scope" value="Bacteria"/>
</dbReference>
<sequence>MVKPGDFPKDFIWGASTASYQIEGAHDEDGRAPSIWDAFCREPGRIDNGDTGDVACDHYHRYRDDVGLMRQLGLDAYRFSFSWSRVLPEGKGQPNEAGLDFYDRLTDSLLESGIAPWACLYHWDLPLALHEAGKGWTSREIAPLFADYATLMADRLGDRITHWATFNEPNVFAMFGYKMGIHAPGIRDYDLYRDMVHGVNLAHGSAIQALRDALPASAQLGVVPNMQPCLPRHDTDPDHLAAARLDAWWNRAFADPMILGKYDPIVSAALGDRIRPGDEKLINQKLDWFGLNHYSPLYATADDGPAGYRWANPPEDSEITLMGWNASPEGFRDILIETAERYGLPIFVTENGVADLAEPDAQGRVKDDVRIDFIDRYLAALLEARAAGADVRGYFVWSMLDNFEWAKGYTTRFGVTHVDFETLKRTPKDSFKWLAKLTGKHG</sequence>
<accession>A0A059GAD1</accession>
<dbReference type="OrthoDB" id="9765195at2"/>
<evidence type="ECO:0000256" key="7">
    <source>
        <dbReference type="ARBA" id="ARBA00023295"/>
    </source>
</evidence>
<dbReference type="Gene3D" id="3.20.20.80">
    <property type="entry name" value="Glycosidases"/>
    <property type="match status" value="1"/>
</dbReference>
<evidence type="ECO:0000313" key="14">
    <source>
        <dbReference type="Proteomes" id="UP000024942"/>
    </source>
</evidence>
<protein>
    <recommendedName>
        <fullName evidence="3 12">Beta-glucosidase</fullName>
        <ecNumber evidence="3 12">3.2.1.21</ecNumber>
    </recommendedName>
</protein>
<dbReference type="PATRIC" id="fig|1280953.3.peg.572"/>
<comment type="catalytic activity">
    <reaction evidence="1 12">
        <text>Hydrolysis of terminal, non-reducing beta-D-glucosyl residues with release of beta-D-glucose.</text>
        <dbReference type="EC" id="3.2.1.21"/>
    </reaction>
</comment>
<evidence type="ECO:0000256" key="2">
    <source>
        <dbReference type="ARBA" id="ARBA00010838"/>
    </source>
</evidence>
<gene>
    <name evidence="13" type="ORF">HOC_02833</name>
</gene>
<keyword evidence="8" id="KW-0624">Polysaccharide degradation</keyword>
<feature type="binding site" evidence="10">
    <location>
        <position position="294"/>
    </location>
    <ligand>
        <name>substrate</name>
    </ligand>
</feature>
<evidence type="ECO:0000256" key="10">
    <source>
        <dbReference type="PIRSR" id="PIRSR617736-2"/>
    </source>
</evidence>
<comment type="similarity">
    <text evidence="2 12">Belongs to the glycosyl hydrolase 1 family.</text>
</comment>
<feature type="binding site" evidence="10">
    <location>
        <begin position="404"/>
        <end position="405"/>
    </location>
    <ligand>
        <name>substrate</name>
    </ligand>
</feature>
<dbReference type="InterPro" id="IPR017853">
    <property type="entry name" value="GH"/>
</dbReference>
<dbReference type="InterPro" id="IPR033132">
    <property type="entry name" value="GH_1_N_CS"/>
</dbReference>
<keyword evidence="7 12" id="KW-0326">Glycosidase</keyword>
<dbReference type="STRING" id="1280953.HOC_02833"/>
<dbReference type="GO" id="GO:0030245">
    <property type="term" value="P:cellulose catabolic process"/>
    <property type="evidence" value="ECO:0007669"/>
    <property type="project" value="UniProtKB-KW"/>
</dbReference>
<dbReference type="RefSeq" id="WP_035535792.1">
    <property type="nucleotide sequence ID" value="NZ_ARYL01000003.1"/>
</dbReference>
<feature type="binding site" evidence="10">
    <location>
        <position position="122"/>
    </location>
    <ligand>
        <name>substrate</name>
    </ligand>
</feature>
<dbReference type="Pfam" id="PF00232">
    <property type="entry name" value="Glyco_hydro_1"/>
    <property type="match status" value="1"/>
</dbReference>
<comment type="caution">
    <text evidence="13">The sequence shown here is derived from an EMBL/GenBank/DDBJ whole genome shotgun (WGS) entry which is preliminary data.</text>
</comment>
<feature type="active site" description="Proton donor" evidence="9">
    <location>
        <position position="168"/>
    </location>
</feature>
<evidence type="ECO:0000256" key="9">
    <source>
        <dbReference type="PIRSR" id="PIRSR617736-1"/>
    </source>
</evidence>
<organism evidence="13 14">
    <name type="scientific">Hyphomonas oceanitis SCH89</name>
    <dbReference type="NCBI Taxonomy" id="1280953"/>
    <lineage>
        <taxon>Bacteria</taxon>
        <taxon>Pseudomonadati</taxon>
        <taxon>Pseudomonadota</taxon>
        <taxon>Alphaproteobacteria</taxon>
        <taxon>Hyphomonadales</taxon>
        <taxon>Hyphomonadaceae</taxon>
        <taxon>Hyphomonas</taxon>
    </lineage>
</organism>
<dbReference type="AlphaFoldDB" id="A0A059GAD1"/>
<dbReference type="InterPro" id="IPR017736">
    <property type="entry name" value="Glyco_hydro_1_beta-glucosidase"/>
</dbReference>
<name>A0A059GAD1_9PROT</name>
<keyword evidence="14" id="KW-1185">Reference proteome</keyword>
<dbReference type="FunFam" id="3.20.20.80:FF:000004">
    <property type="entry name" value="Beta-glucosidase 6-phospho-beta-glucosidase"/>
    <property type="match status" value="1"/>
</dbReference>
<dbReference type="SUPFAM" id="SSF51445">
    <property type="entry name" value="(Trans)glycosidases"/>
    <property type="match status" value="1"/>
</dbReference>
<evidence type="ECO:0000256" key="8">
    <source>
        <dbReference type="ARBA" id="ARBA00023326"/>
    </source>
</evidence>
<dbReference type="PROSITE" id="PS00653">
    <property type="entry name" value="GLYCOSYL_HYDROL_F1_2"/>
    <property type="match status" value="1"/>
</dbReference>
<dbReference type="EMBL" id="ARYL01000003">
    <property type="protein sequence ID" value="KDA03776.1"/>
    <property type="molecule type" value="Genomic_DNA"/>
</dbReference>
<evidence type="ECO:0000256" key="5">
    <source>
        <dbReference type="ARBA" id="ARBA00023001"/>
    </source>
</evidence>
<feature type="active site" description="Nucleophile" evidence="9 11">
    <location>
        <position position="350"/>
    </location>
</feature>
<reference evidence="13 14" key="1">
    <citation type="journal article" date="2014" name="Antonie Van Leeuwenhoek">
        <title>Hyphomonas beringensis sp. nov. and Hyphomonas chukchiensis sp. nov., isolated from surface seawater of the Bering Sea and Chukchi Sea.</title>
        <authorList>
            <person name="Li C."/>
            <person name="Lai Q."/>
            <person name="Li G."/>
            <person name="Dong C."/>
            <person name="Wang J."/>
            <person name="Liao Y."/>
            <person name="Shao Z."/>
        </authorList>
    </citation>
    <scope>NUCLEOTIDE SEQUENCE [LARGE SCALE GENOMIC DNA]</scope>
    <source>
        <strain evidence="13 14">SCH89</strain>
    </source>
</reference>
<dbReference type="GO" id="GO:0005829">
    <property type="term" value="C:cytosol"/>
    <property type="evidence" value="ECO:0007669"/>
    <property type="project" value="TreeGrafter"/>
</dbReference>
<dbReference type="GO" id="GO:0008422">
    <property type="term" value="F:beta-glucosidase activity"/>
    <property type="evidence" value="ECO:0007669"/>
    <property type="project" value="UniProtKB-EC"/>
</dbReference>
<feature type="binding site" evidence="10">
    <location>
        <position position="21"/>
    </location>
    <ligand>
        <name>substrate</name>
    </ligand>
</feature>
<dbReference type="EC" id="3.2.1.21" evidence="3 12"/>
<keyword evidence="4 12" id="KW-0378">Hydrolase</keyword>
<evidence type="ECO:0000256" key="12">
    <source>
        <dbReference type="RuleBase" id="RU361175"/>
    </source>
</evidence>
<dbReference type="InterPro" id="IPR018120">
    <property type="entry name" value="Glyco_hydro_1_AS"/>
</dbReference>
<feature type="binding site" evidence="10">
    <location>
        <position position="397"/>
    </location>
    <ligand>
        <name>substrate</name>
    </ligand>
</feature>
<dbReference type="PANTHER" id="PTHR10353">
    <property type="entry name" value="GLYCOSYL HYDROLASE"/>
    <property type="match status" value="1"/>
</dbReference>
<evidence type="ECO:0000256" key="4">
    <source>
        <dbReference type="ARBA" id="ARBA00022801"/>
    </source>
</evidence>
<dbReference type="PROSITE" id="PS00572">
    <property type="entry name" value="GLYCOSYL_HYDROL_F1_1"/>
    <property type="match status" value="1"/>
</dbReference>
<dbReference type="PRINTS" id="PR00131">
    <property type="entry name" value="GLHYDRLASE1"/>
</dbReference>
<evidence type="ECO:0000256" key="1">
    <source>
        <dbReference type="ARBA" id="ARBA00000448"/>
    </source>
</evidence>
<evidence type="ECO:0000313" key="13">
    <source>
        <dbReference type="EMBL" id="KDA03776.1"/>
    </source>
</evidence>
<proteinExistence type="inferred from homology"/>